<dbReference type="InterPro" id="IPR059181">
    <property type="entry name" value="RWDD2A-B_C"/>
</dbReference>
<dbReference type="CDD" id="cd24163">
    <property type="entry name" value="RWDD2_C"/>
    <property type="match status" value="1"/>
</dbReference>
<dbReference type="PANTHER" id="PTHR15955">
    <property type="entry name" value="RWD DOMAIN CONTAINING PROTEIN 2"/>
    <property type="match status" value="1"/>
</dbReference>
<dbReference type="EMBL" id="ONZQ02000015">
    <property type="protein sequence ID" value="SPO06178.1"/>
    <property type="molecule type" value="Genomic_DNA"/>
</dbReference>
<dbReference type="InterPro" id="IPR016135">
    <property type="entry name" value="UBQ-conjugating_enzyme/RWD"/>
</dbReference>
<protein>
    <submittedName>
        <fullName evidence="2">Related to protein C21orf6 (GL011)</fullName>
    </submittedName>
</protein>
<keyword evidence="3" id="KW-1185">Reference proteome</keyword>
<evidence type="ECO:0000259" key="1">
    <source>
        <dbReference type="Pfam" id="PF06544"/>
    </source>
</evidence>
<evidence type="ECO:0000313" key="3">
    <source>
        <dbReference type="Proteomes" id="UP001187682"/>
    </source>
</evidence>
<dbReference type="PIRSF" id="PIRSF038021">
    <property type="entry name" value="UCP038021_RWDD2"/>
    <property type="match status" value="1"/>
</dbReference>
<feature type="domain" description="Small nuclear ribonucleoprotein Prp3 C-terminal" evidence="1">
    <location>
        <begin position="179"/>
        <end position="252"/>
    </location>
</feature>
<dbReference type="Gene3D" id="3.10.110.10">
    <property type="entry name" value="Ubiquitin Conjugating Enzyme"/>
    <property type="match status" value="1"/>
</dbReference>
<dbReference type="AlphaFoldDB" id="A0AAE8SYX8"/>
<proteinExistence type="predicted"/>
<dbReference type="Proteomes" id="UP001187682">
    <property type="component" value="Unassembled WGS sequence"/>
</dbReference>
<dbReference type="InterPro" id="IPR017359">
    <property type="entry name" value="Phi-like"/>
</dbReference>
<gene>
    <name evidence="2" type="ORF">DNG_08867</name>
</gene>
<accession>A0AAE8SYX8</accession>
<dbReference type="Pfam" id="PF06544">
    <property type="entry name" value="Prp3_C"/>
    <property type="match status" value="1"/>
</dbReference>
<reference evidence="2" key="1">
    <citation type="submission" date="2018-03" db="EMBL/GenBank/DDBJ databases">
        <authorList>
            <person name="Guldener U."/>
        </authorList>
    </citation>
    <scope>NUCLEOTIDE SEQUENCE</scope>
</reference>
<evidence type="ECO:0000313" key="2">
    <source>
        <dbReference type="EMBL" id="SPO06178.1"/>
    </source>
</evidence>
<dbReference type="SUPFAM" id="SSF54495">
    <property type="entry name" value="UBC-like"/>
    <property type="match status" value="1"/>
</dbReference>
<organism evidence="2 3">
    <name type="scientific">Cephalotrichum gorgonifer</name>
    <dbReference type="NCBI Taxonomy" id="2041049"/>
    <lineage>
        <taxon>Eukaryota</taxon>
        <taxon>Fungi</taxon>
        <taxon>Dikarya</taxon>
        <taxon>Ascomycota</taxon>
        <taxon>Pezizomycotina</taxon>
        <taxon>Sordariomycetes</taxon>
        <taxon>Hypocreomycetidae</taxon>
        <taxon>Microascales</taxon>
        <taxon>Microascaceae</taxon>
        <taxon>Cephalotrichum</taxon>
    </lineage>
</organism>
<name>A0AAE8SYX8_9PEZI</name>
<comment type="caution">
    <text evidence="2">The sequence shown here is derived from an EMBL/GenBank/DDBJ whole genome shotgun (WGS) entry which is preliminary data.</text>
</comment>
<dbReference type="InterPro" id="IPR010541">
    <property type="entry name" value="Prp3_C"/>
</dbReference>
<sequence length="305" mass="33529">MAATKQWQLLPHSLIEHQIGQVDLLMAMYPAEGEVAIDMESERVLSALRASVAEMSTPTFRTPPVVTMLLTLTVPGPGDPGNDKVLEVDLNVPFSWEDGELPDDAPSIRVRVRQPSWLNRTSTAHLNSRVAEGDEDLFGTIQSIQEAAVEQLEQLETTQASQVESSNGASSSGGPLVRAWFYFPSISTRSKRDDLVAHAPPYGLTGFLYAGKPGLLCVEGPSRQIDDYMRFIKTESWGDIPAHHKKVSERRREGDIPARAFGDMREITDSVGGRRGTRANRGDMKAVEGWLVERGLGDAFAKVLM</sequence>
<dbReference type="PANTHER" id="PTHR15955:SF10">
    <property type="entry name" value="DUF1115 DOMAIN PROTEIN (AFU_ORTHOLOGUE AFUA_5G14750)"/>
    <property type="match status" value="1"/>
</dbReference>